<keyword evidence="1" id="KW-0121">Carboxypeptidase</keyword>
<keyword evidence="1" id="KW-0378">Hydrolase</keyword>
<comment type="caution">
    <text evidence="1">The sequence shown here is derived from an EMBL/GenBank/DDBJ whole genome shotgun (WGS) entry which is preliminary data.</text>
</comment>
<keyword evidence="2" id="KW-1185">Reference proteome</keyword>
<gene>
    <name evidence="1" type="ORF">HC176_17050</name>
</gene>
<protein>
    <submittedName>
        <fullName evidence="1">Zinc carboxypeptidase</fullName>
    </submittedName>
</protein>
<dbReference type="GO" id="GO:0004180">
    <property type="term" value="F:carboxypeptidase activity"/>
    <property type="evidence" value="ECO:0007669"/>
    <property type="project" value="UniProtKB-KW"/>
</dbReference>
<sequence length="135" mass="15633">TENGILTFPFTIKNQFTAALSTLEAANKMREKLLNYQRNFYQNARKEAGKGAYVFGNPKDAATAYKLAEILEQHQVELHEVKEKFSSNGKTFEPGSSYLVPKQQRQHRLVEAMFERRTEFKDSLFYDISAWSFPL</sequence>
<name>A0ABX1DI38_9FLAO</name>
<feature type="non-terminal residue" evidence="1">
    <location>
        <position position="135"/>
    </location>
</feature>
<accession>A0ABX1DI38</accession>
<dbReference type="EMBL" id="JAAVJS010000346">
    <property type="protein sequence ID" value="NJX17182.1"/>
    <property type="molecule type" value="Genomic_DNA"/>
</dbReference>
<proteinExistence type="predicted"/>
<keyword evidence="1" id="KW-0645">Protease</keyword>
<evidence type="ECO:0000313" key="2">
    <source>
        <dbReference type="Proteomes" id="UP000760545"/>
    </source>
</evidence>
<feature type="non-terminal residue" evidence="1">
    <location>
        <position position="1"/>
    </location>
</feature>
<evidence type="ECO:0000313" key="1">
    <source>
        <dbReference type="EMBL" id="NJX17182.1"/>
    </source>
</evidence>
<dbReference type="Proteomes" id="UP000760545">
    <property type="component" value="Unassembled WGS sequence"/>
</dbReference>
<organism evidence="1 2">
    <name type="scientific">Tamlana crocina</name>
    <dbReference type="NCBI Taxonomy" id="393006"/>
    <lineage>
        <taxon>Bacteria</taxon>
        <taxon>Pseudomonadati</taxon>
        <taxon>Bacteroidota</taxon>
        <taxon>Flavobacteriia</taxon>
        <taxon>Flavobacteriales</taxon>
        <taxon>Flavobacteriaceae</taxon>
        <taxon>Tamlana</taxon>
    </lineage>
</organism>
<reference evidence="1 2" key="1">
    <citation type="submission" date="2020-03" db="EMBL/GenBank/DDBJ databases">
        <title>Tamlana sp. nov, isolated from XXX.</title>
        <authorList>
            <person name="Cao W.R."/>
        </authorList>
    </citation>
    <scope>NUCLEOTIDE SEQUENCE [LARGE SCALE GENOMIC DNA]</scope>
    <source>
        <strain evidence="1 2">HST1-43</strain>
    </source>
</reference>